<protein>
    <submittedName>
        <fullName evidence="5">Short-chain dehydrogenase</fullName>
    </submittedName>
</protein>
<dbReference type="OrthoDB" id="7301144at2"/>
<keyword evidence="2" id="KW-0560">Oxidoreductase</keyword>
<dbReference type="Proteomes" id="UP000237222">
    <property type="component" value="Unassembled WGS sequence"/>
</dbReference>
<evidence type="ECO:0000259" key="4">
    <source>
        <dbReference type="SMART" id="SM00822"/>
    </source>
</evidence>
<gene>
    <name evidence="5" type="ORF">C0068_14790</name>
</gene>
<dbReference type="GO" id="GO:0016491">
    <property type="term" value="F:oxidoreductase activity"/>
    <property type="evidence" value="ECO:0007669"/>
    <property type="project" value="UniProtKB-KW"/>
</dbReference>
<comment type="caution">
    <text evidence="5">The sequence shown here is derived from an EMBL/GenBank/DDBJ whole genome shotgun (WGS) entry which is preliminary data.</text>
</comment>
<dbReference type="SMART" id="SM00822">
    <property type="entry name" value="PKS_KR"/>
    <property type="match status" value="1"/>
</dbReference>
<reference evidence="5" key="1">
    <citation type="submission" date="2018-01" db="EMBL/GenBank/DDBJ databases">
        <authorList>
            <person name="Yu X.-D."/>
        </authorList>
    </citation>
    <scope>NUCLEOTIDE SEQUENCE</scope>
    <source>
        <strain evidence="5">ZX-21</strain>
    </source>
</reference>
<dbReference type="PROSITE" id="PS00061">
    <property type="entry name" value="ADH_SHORT"/>
    <property type="match status" value="1"/>
</dbReference>
<evidence type="ECO:0000313" key="5">
    <source>
        <dbReference type="EMBL" id="POP51897.1"/>
    </source>
</evidence>
<sequence>MKVFGKVFVVTGAGNGIGRLLALDLLGRGAHVALVDVNDAALEATCLLAHEYKEKISTHVADITNREQVAAIPDAVVAHHGTIDGVINNAGIVQPFLYLSDLENEAIDRVVNVNFLGTVNVTRAFLPHLLLRPQAYIANVSSMGGFVPVPGQTIYGAAKAAVKLFTEGLRSELAGTAVGVSVIFPGAIDTDIVKNSGAGDTQPITPEDASFKMLPPKKAASIIVDGIEKGKYRIMVGNDAWALDVISRLSPKLAASMVLKKLKELTPKSR</sequence>
<organism evidence="5 6">
    <name type="scientific">Zhongshania marina</name>
    <dbReference type="NCBI Taxonomy" id="2304603"/>
    <lineage>
        <taxon>Bacteria</taxon>
        <taxon>Pseudomonadati</taxon>
        <taxon>Pseudomonadota</taxon>
        <taxon>Gammaproteobacteria</taxon>
        <taxon>Cellvibrionales</taxon>
        <taxon>Spongiibacteraceae</taxon>
        <taxon>Zhongshania</taxon>
    </lineage>
</organism>
<dbReference type="PRINTS" id="PR00081">
    <property type="entry name" value="GDHRDH"/>
</dbReference>
<dbReference type="InterPro" id="IPR002347">
    <property type="entry name" value="SDR_fam"/>
</dbReference>
<evidence type="ECO:0000256" key="2">
    <source>
        <dbReference type="ARBA" id="ARBA00023002"/>
    </source>
</evidence>
<accession>A0A2S4HD59</accession>
<dbReference type="Gene3D" id="3.40.50.720">
    <property type="entry name" value="NAD(P)-binding Rossmann-like Domain"/>
    <property type="match status" value="1"/>
</dbReference>
<dbReference type="PANTHER" id="PTHR44196:SF1">
    <property type="entry name" value="DEHYDROGENASE_REDUCTASE SDR FAMILY MEMBER 7B"/>
    <property type="match status" value="1"/>
</dbReference>
<comment type="similarity">
    <text evidence="1 3">Belongs to the short-chain dehydrogenases/reductases (SDR) family.</text>
</comment>
<dbReference type="GO" id="GO:0016020">
    <property type="term" value="C:membrane"/>
    <property type="evidence" value="ECO:0007669"/>
    <property type="project" value="TreeGrafter"/>
</dbReference>
<dbReference type="AlphaFoldDB" id="A0A2S4HD59"/>
<evidence type="ECO:0000313" key="6">
    <source>
        <dbReference type="Proteomes" id="UP000237222"/>
    </source>
</evidence>
<dbReference type="PANTHER" id="PTHR44196">
    <property type="entry name" value="DEHYDROGENASE/REDUCTASE SDR FAMILY MEMBER 7B"/>
    <property type="match status" value="1"/>
</dbReference>
<dbReference type="InterPro" id="IPR057326">
    <property type="entry name" value="KR_dom"/>
</dbReference>
<dbReference type="EMBL" id="PQGG01000033">
    <property type="protein sequence ID" value="POP51897.1"/>
    <property type="molecule type" value="Genomic_DNA"/>
</dbReference>
<dbReference type="SUPFAM" id="SSF51735">
    <property type="entry name" value="NAD(P)-binding Rossmann-fold domains"/>
    <property type="match status" value="1"/>
</dbReference>
<proteinExistence type="inferred from homology"/>
<dbReference type="Pfam" id="PF00106">
    <property type="entry name" value="adh_short"/>
    <property type="match status" value="1"/>
</dbReference>
<name>A0A2S4HD59_9GAMM</name>
<dbReference type="InterPro" id="IPR020904">
    <property type="entry name" value="Sc_DH/Rdtase_CS"/>
</dbReference>
<dbReference type="RefSeq" id="WP_103685256.1">
    <property type="nucleotide sequence ID" value="NZ_PQGG01000033.1"/>
</dbReference>
<evidence type="ECO:0000256" key="1">
    <source>
        <dbReference type="ARBA" id="ARBA00006484"/>
    </source>
</evidence>
<dbReference type="CDD" id="cd05233">
    <property type="entry name" value="SDR_c"/>
    <property type="match status" value="1"/>
</dbReference>
<dbReference type="PRINTS" id="PR00080">
    <property type="entry name" value="SDRFAMILY"/>
</dbReference>
<evidence type="ECO:0000256" key="3">
    <source>
        <dbReference type="RuleBase" id="RU000363"/>
    </source>
</evidence>
<feature type="domain" description="Ketoreductase" evidence="4">
    <location>
        <begin position="6"/>
        <end position="191"/>
    </location>
</feature>
<dbReference type="InterPro" id="IPR036291">
    <property type="entry name" value="NAD(P)-bd_dom_sf"/>
</dbReference>